<proteinExistence type="predicted"/>
<organism evidence="3 4">
    <name type="scientific">Sulfuricurvum kujiense</name>
    <dbReference type="NCBI Taxonomy" id="148813"/>
    <lineage>
        <taxon>Bacteria</taxon>
        <taxon>Pseudomonadati</taxon>
        <taxon>Campylobacterota</taxon>
        <taxon>Epsilonproteobacteria</taxon>
        <taxon>Campylobacterales</taxon>
        <taxon>Sulfurimonadaceae</taxon>
        <taxon>Sulfuricurvum</taxon>
    </lineage>
</organism>
<accession>A0A2D3WCX4</accession>
<evidence type="ECO:0000313" key="4">
    <source>
        <dbReference type="Proteomes" id="UP000228859"/>
    </source>
</evidence>
<reference evidence="3 4" key="1">
    <citation type="journal article" date="2017" name="Front. Microbiol.">
        <title>Comparative Genomic Analysis of the Class Epsilonproteobacteria and Proposed Reclassification to Epsilonbacteraeota (phyl. nov.).</title>
        <authorList>
            <person name="Waite D.W."/>
            <person name="Vanwonterghem I."/>
            <person name="Rinke C."/>
            <person name="Parks D.H."/>
            <person name="Zhang Y."/>
            <person name="Takai K."/>
            <person name="Sievert S.M."/>
            <person name="Simon J."/>
            <person name="Campbell B.J."/>
            <person name="Hanson T.E."/>
            <person name="Woyke T."/>
            <person name="Klotz M.G."/>
            <person name="Hugenholtz P."/>
        </authorList>
    </citation>
    <scope>NUCLEOTIDE SEQUENCE [LARGE SCALE GENOMIC DNA]</scope>
    <source>
        <strain evidence="3">UBA12443</strain>
    </source>
</reference>
<dbReference type="InterPro" id="IPR018698">
    <property type="entry name" value="VWA-like_dom"/>
</dbReference>
<dbReference type="Pfam" id="PF13203">
    <property type="entry name" value="DUF2201_N"/>
    <property type="match status" value="1"/>
</dbReference>
<evidence type="ECO:0000259" key="2">
    <source>
        <dbReference type="Pfam" id="PF13203"/>
    </source>
</evidence>
<dbReference type="PANTHER" id="PTHR38730">
    <property type="entry name" value="SLL7028 PROTEIN"/>
    <property type="match status" value="1"/>
</dbReference>
<dbReference type="Pfam" id="PF09967">
    <property type="entry name" value="DUF2201"/>
    <property type="match status" value="1"/>
</dbReference>
<dbReference type="AlphaFoldDB" id="A0A2D3WCX4"/>
<dbReference type="Proteomes" id="UP000228859">
    <property type="component" value="Unassembled WGS sequence"/>
</dbReference>
<dbReference type="InterPro" id="IPR036465">
    <property type="entry name" value="vWFA_dom_sf"/>
</dbReference>
<feature type="domain" description="Putative metallopeptidase" evidence="2">
    <location>
        <begin position="13"/>
        <end position="247"/>
    </location>
</feature>
<evidence type="ECO:0000313" key="3">
    <source>
        <dbReference type="EMBL" id="DAB39141.1"/>
    </source>
</evidence>
<feature type="domain" description="VWA-like" evidence="1">
    <location>
        <begin position="258"/>
        <end position="381"/>
    </location>
</feature>
<dbReference type="RefSeq" id="WP_303662835.1">
    <property type="nucleotide sequence ID" value="NZ_DLUI01000040.1"/>
</dbReference>
<comment type="caution">
    <text evidence="3">The sequence shown here is derived from an EMBL/GenBank/DDBJ whole genome shotgun (WGS) entry which is preliminary data.</text>
</comment>
<sequence>MDKYPKDTPIKNRLEKIRVQFLFDHPFLSVLALSIPHKYQNNPHMLFETDGVSIRVDESKMLGYDDARLKYLYAHVLLHILLKHPFRMKDRDKPTWNRSCDIVIGLLLRDFQRVGQADEEAMVIESFRDKSVEEVYHALYRESDEGEGQQSEENPTEQKMDIIEHEGDTQVAEEELDALIIQAMGAARKQGNIPASLLEMFDEITKPSIDLHTLLHTYMSESFFDKESDFSHPNRRFIHQGLYLPGYRYDRNRLSFFIFLDRSMSITGDVFSRFLGIIDSIVRLSHDFEVSVIPFDERVYSEEKKSYDAQGILPQIEFAKGNGGTQFSPVLEFLNSHAGEKNLAVILSDGYFTVDKAPAMQTLFLLSEKQNLKRFERYGDVVYFDLS</sequence>
<dbReference type="EMBL" id="DLUI01000040">
    <property type="protein sequence ID" value="DAB39141.1"/>
    <property type="molecule type" value="Genomic_DNA"/>
</dbReference>
<dbReference type="SUPFAM" id="SSF53300">
    <property type="entry name" value="vWA-like"/>
    <property type="match status" value="1"/>
</dbReference>
<dbReference type="InterPro" id="IPR025154">
    <property type="entry name" value="Put_metallopeptidase_dom"/>
</dbReference>
<gene>
    <name evidence="3" type="ORF">CFH83_02325</name>
</gene>
<dbReference type="PANTHER" id="PTHR38730:SF1">
    <property type="entry name" value="SLL7028 PROTEIN"/>
    <property type="match status" value="1"/>
</dbReference>
<protein>
    <recommendedName>
        <fullName evidence="5">Metallopeptidase domain-containing protein</fullName>
    </recommendedName>
</protein>
<evidence type="ECO:0000259" key="1">
    <source>
        <dbReference type="Pfam" id="PF09967"/>
    </source>
</evidence>
<name>A0A2D3WCX4_9BACT</name>
<evidence type="ECO:0008006" key="5">
    <source>
        <dbReference type="Google" id="ProtNLM"/>
    </source>
</evidence>